<evidence type="ECO:0000313" key="2">
    <source>
        <dbReference type="Proteomes" id="UP000234323"/>
    </source>
</evidence>
<protein>
    <submittedName>
        <fullName evidence="1">Uncharacterized protein</fullName>
    </submittedName>
</protein>
<keyword evidence="2" id="KW-1185">Reference proteome</keyword>
<dbReference type="VEuPathDB" id="FungiDB:RhiirA1_465869"/>
<accession>A0A2I1HG30</accession>
<proteinExistence type="predicted"/>
<sequence>MIKSANFTRSLRLKSLGLDKRKFNNNLIENNNNNKDKIHKRLKYCEEQNDDYLTQELEFDINCNTNSNKSEDNDYITSELNFDI</sequence>
<comment type="caution">
    <text evidence="1">The sequence shown here is derived from an EMBL/GenBank/DDBJ whole genome shotgun (WGS) entry which is preliminary data.</text>
</comment>
<evidence type="ECO:0000313" key="1">
    <source>
        <dbReference type="EMBL" id="PKY57836.1"/>
    </source>
</evidence>
<organism evidence="1 2">
    <name type="scientific">Rhizophagus irregularis</name>
    <dbReference type="NCBI Taxonomy" id="588596"/>
    <lineage>
        <taxon>Eukaryota</taxon>
        <taxon>Fungi</taxon>
        <taxon>Fungi incertae sedis</taxon>
        <taxon>Mucoromycota</taxon>
        <taxon>Glomeromycotina</taxon>
        <taxon>Glomeromycetes</taxon>
        <taxon>Glomerales</taxon>
        <taxon>Glomeraceae</taxon>
        <taxon>Rhizophagus</taxon>
    </lineage>
</organism>
<dbReference type="EMBL" id="LLXI01002722">
    <property type="protein sequence ID" value="PKY57836.1"/>
    <property type="molecule type" value="Genomic_DNA"/>
</dbReference>
<reference evidence="1 2" key="1">
    <citation type="submission" date="2015-10" db="EMBL/GenBank/DDBJ databases">
        <title>Genome analyses suggest a sexual origin of heterokaryosis in a supposedly ancient asexual fungus.</title>
        <authorList>
            <person name="Ropars J."/>
            <person name="Sedzielewska K."/>
            <person name="Noel J."/>
            <person name="Charron P."/>
            <person name="Farinelli L."/>
            <person name="Marton T."/>
            <person name="Kruger M."/>
            <person name="Pelin A."/>
            <person name="Brachmann A."/>
            <person name="Corradi N."/>
        </authorList>
    </citation>
    <scope>NUCLEOTIDE SEQUENCE [LARGE SCALE GENOMIC DNA]</scope>
    <source>
        <strain evidence="1 2">A4</strain>
    </source>
</reference>
<dbReference type="AlphaFoldDB" id="A0A2I1HG30"/>
<gene>
    <name evidence="1" type="ORF">RhiirA4_479210</name>
</gene>
<dbReference type="Proteomes" id="UP000234323">
    <property type="component" value="Unassembled WGS sequence"/>
</dbReference>
<dbReference type="OrthoDB" id="2411879at2759"/>
<name>A0A2I1HG30_9GLOM</name>